<feature type="region of interest" description="Disordered" evidence="2">
    <location>
        <begin position="107"/>
        <end position="135"/>
    </location>
</feature>
<keyword evidence="1" id="KW-0175">Coiled coil</keyword>
<feature type="compositionally biased region" description="Low complexity" evidence="2">
    <location>
        <begin position="59"/>
        <end position="82"/>
    </location>
</feature>
<name>A0A7S4JW36_9STRA</name>
<feature type="region of interest" description="Disordered" evidence="2">
    <location>
        <begin position="374"/>
        <end position="396"/>
    </location>
</feature>
<feature type="compositionally biased region" description="Low complexity" evidence="2">
    <location>
        <begin position="107"/>
        <end position="121"/>
    </location>
</feature>
<gene>
    <name evidence="3" type="ORF">OAUR00152_LOCUS34746</name>
</gene>
<reference evidence="3" key="1">
    <citation type="submission" date="2021-01" db="EMBL/GenBank/DDBJ databases">
        <authorList>
            <person name="Corre E."/>
            <person name="Pelletier E."/>
            <person name="Niang G."/>
            <person name="Scheremetjew M."/>
            <person name="Finn R."/>
            <person name="Kale V."/>
            <person name="Holt S."/>
            <person name="Cochrane G."/>
            <person name="Meng A."/>
            <person name="Brown T."/>
            <person name="Cohen L."/>
        </authorList>
    </citation>
    <scope>NUCLEOTIDE SEQUENCE</scope>
    <source>
        <strain evidence="3">Isolate 1302-5</strain>
    </source>
</reference>
<accession>A0A7S4JW36</accession>
<evidence type="ECO:0000313" key="3">
    <source>
        <dbReference type="EMBL" id="CAE2275806.1"/>
    </source>
</evidence>
<proteinExistence type="predicted"/>
<dbReference type="AlphaFoldDB" id="A0A7S4JW36"/>
<organism evidence="3">
    <name type="scientific">Odontella aurita</name>
    <dbReference type="NCBI Taxonomy" id="265563"/>
    <lineage>
        <taxon>Eukaryota</taxon>
        <taxon>Sar</taxon>
        <taxon>Stramenopiles</taxon>
        <taxon>Ochrophyta</taxon>
        <taxon>Bacillariophyta</taxon>
        <taxon>Mediophyceae</taxon>
        <taxon>Biddulphiophycidae</taxon>
        <taxon>Eupodiscales</taxon>
        <taxon>Odontellaceae</taxon>
        <taxon>Odontella</taxon>
    </lineage>
</organism>
<feature type="compositionally biased region" description="Polar residues" evidence="2">
    <location>
        <begin position="1"/>
        <end position="13"/>
    </location>
</feature>
<protein>
    <submittedName>
        <fullName evidence="3">Uncharacterized protein</fullName>
    </submittedName>
</protein>
<feature type="region of interest" description="Disordered" evidence="2">
    <location>
        <begin position="566"/>
        <end position="691"/>
    </location>
</feature>
<dbReference type="SUPFAM" id="SSF48403">
    <property type="entry name" value="Ankyrin repeat"/>
    <property type="match status" value="1"/>
</dbReference>
<feature type="compositionally biased region" description="Gly residues" evidence="2">
    <location>
        <begin position="17"/>
        <end position="29"/>
    </location>
</feature>
<dbReference type="Gene3D" id="1.25.40.20">
    <property type="entry name" value="Ankyrin repeat-containing domain"/>
    <property type="match status" value="1"/>
</dbReference>
<evidence type="ECO:0000256" key="2">
    <source>
        <dbReference type="SAM" id="MobiDB-lite"/>
    </source>
</evidence>
<dbReference type="InterPro" id="IPR036770">
    <property type="entry name" value="Ankyrin_rpt-contain_sf"/>
</dbReference>
<feature type="compositionally biased region" description="Low complexity" evidence="2">
    <location>
        <begin position="609"/>
        <end position="622"/>
    </location>
</feature>
<sequence length="691" mass="72804">MAATATVTMTEQNSGSMLGGMFGFGGGGTSPVSSSTAGGGGVTSPQSVATATAGTPVIPESSPSSAEDGSSPTSSSAVPAAARDAVGASRAKSTTLSNSVAVAAVGASASGTSPSPIPSSSLMPVLETESTRDGGDDAMSVAASVATAAATNVTVPAPAMHEVDYDVNVTSLYKNLESRHWDKSIEFLENESDESILAACSTWVLRKEKNGKLRWRLLPIHGAIMFGAPLHVVESLLEAFPYGARCKDDQGMLPLHLAFRNDAPDNIVTELLRAHPPSIRTKDRKGRLPLGCALSAGAAKKSRAKLIDAYANETVRMERERASVDVDSQYRRRVDDLQSRQANDADRVKKSFEASLMSNVEKITRLESDNARLRRDAAEGSARLSEKERSESELTDKVRDLTKALEAMTQMKRAESARYETELESFQSTRDDLLRKLEGVTVVASERDRARSECAQETVQKDILRSSMNDLIENHRLCVDERDDLLRRNDELTALLERVRADQEGMNNCLAKLEQDTNASAVVRERMMAALAKQEHEAAGLAEREYDALRGVLDRQGGEVDDALSAWGAGADVGPSPHPRREGSVGGGSHGGGEHHHQGMASSPPPRSPVVVAAGAGAGAAPQEQVGGRGGGGGMIPHSASGPGPSPPGAPRDIYISRSYNNQGGGGGRSPSFDRASGSARPASPTGSMRG</sequence>
<dbReference type="EMBL" id="HBKQ01050365">
    <property type="protein sequence ID" value="CAE2275806.1"/>
    <property type="molecule type" value="Transcribed_RNA"/>
</dbReference>
<feature type="coiled-coil region" evidence="1">
    <location>
        <begin position="482"/>
        <end position="544"/>
    </location>
</feature>
<evidence type="ECO:0000256" key="1">
    <source>
        <dbReference type="SAM" id="Coils"/>
    </source>
</evidence>
<feature type="region of interest" description="Disordered" evidence="2">
    <location>
        <begin position="1"/>
        <end position="82"/>
    </location>
</feature>